<dbReference type="SUPFAM" id="SSF82171">
    <property type="entry name" value="DPP6 N-terminal domain-like"/>
    <property type="match status" value="1"/>
</dbReference>
<feature type="chain" id="PRO_5026880995" evidence="2">
    <location>
        <begin position="34"/>
        <end position="682"/>
    </location>
</feature>
<gene>
    <name evidence="3" type="ORF">F9B16_22785</name>
</gene>
<dbReference type="Proteomes" id="UP000483004">
    <property type="component" value="Unassembled WGS sequence"/>
</dbReference>
<dbReference type="InterPro" id="IPR011659">
    <property type="entry name" value="WD40"/>
</dbReference>
<name>A0A6L3VSA5_9ACTN</name>
<comment type="caution">
    <text evidence="3">The sequence shown here is derived from an EMBL/GenBank/DDBJ whole genome shotgun (WGS) entry which is preliminary data.</text>
</comment>
<accession>A0A6L3VSA5</accession>
<dbReference type="InterPro" id="IPR011042">
    <property type="entry name" value="6-blade_b-propeller_TolB-like"/>
</dbReference>
<dbReference type="Pfam" id="PF07676">
    <property type="entry name" value="PD40"/>
    <property type="match status" value="1"/>
</dbReference>
<protein>
    <submittedName>
        <fullName evidence="3">Uncharacterized protein</fullName>
    </submittedName>
</protein>
<evidence type="ECO:0000256" key="1">
    <source>
        <dbReference type="SAM" id="MobiDB-lite"/>
    </source>
</evidence>
<evidence type="ECO:0000313" key="4">
    <source>
        <dbReference type="Proteomes" id="UP000483004"/>
    </source>
</evidence>
<dbReference type="Gene3D" id="2.120.10.30">
    <property type="entry name" value="TolB, C-terminal domain"/>
    <property type="match status" value="1"/>
</dbReference>
<evidence type="ECO:0000256" key="2">
    <source>
        <dbReference type="SAM" id="SignalP"/>
    </source>
</evidence>
<organism evidence="3 4">
    <name type="scientific">Actinomadura montaniterrae</name>
    <dbReference type="NCBI Taxonomy" id="1803903"/>
    <lineage>
        <taxon>Bacteria</taxon>
        <taxon>Bacillati</taxon>
        <taxon>Actinomycetota</taxon>
        <taxon>Actinomycetes</taxon>
        <taxon>Streptosporangiales</taxon>
        <taxon>Thermomonosporaceae</taxon>
        <taxon>Actinomadura</taxon>
    </lineage>
</organism>
<evidence type="ECO:0000313" key="3">
    <source>
        <dbReference type="EMBL" id="KAB2378922.1"/>
    </source>
</evidence>
<keyword evidence="2" id="KW-0732">Signal</keyword>
<feature type="region of interest" description="Disordered" evidence="1">
    <location>
        <begin position="179"/>
        <end position="207"/>
    </location>
</feature>
<dbReference type="EMBL" id="WBMR01000067">
    <property type="protein sequence ID" value="KAB2378922.1"/>
    <property type="molecule type" value="Genomic_DNA"/>
</dbReference>
<keyword evidence="4" id="KW-1185">Reference proteome</keyword>
<dbReference type="RefSeq" id="WP_151542139.1">
    <property type="nucleotide sequence ID" value="NZ_WBMR01000067.1"/>
</dbReference>
<sequence length="682" mass="71429">MSLSIHRRTSARVGGIGVSLLLVALASAIPAQASFEHAPSQPARPGTVPGAPTWETVRLQKIALPATVKNAAAPAYSKDGSHLLFFGNVVADPAQNPDPNRGPLHLWIVGTDGKGAHCISCGTSEPLVGETEQPGLIAPFPDGKRVFYGPYGDPRVLHCTPSVLNCKTATTYKIDQSGARPAGGLVPPGGTVPTPSINAGGAASPKLSPDGNYVAWSDYRTDSLEAMVIAKLSFAGDKYVVTEPRVLNPAGPASPSDPDPRPWSDSAGLFEFKSFVDGGRAVTYVQVGGTASGNPDLWKLDLRTGKRTRLTSYPEWEEDMATSPDGRSMYLGINSQGRHYFDWAALMPFRGFFDAAWVGAAAITQVSSAKLRSCAQFASSLLPADGDRGGRLVGQILAPYDGGDVRETGQLHGWPIWSPDSTSVALSTQSFTTLGAAPYLLIAHFDRAPSRPMPAVSSAPGTWAPTPEQYHGALGAKTTVTLKGLSSGTVTVKYTAPISATSPTESTATYNDYSDDGRSFVKGTQVIKRGGTTVELINDLTLRGAHTGSLKGDITMDLQARPFKVTGTQTASYDGTTVTGPKPVDERCADIRKELPRPTALDVSAKRSGKNIIVKVTSSYDGAGANERGVDRRPVRGATVKVGGATATTNKNGAAVLRPKGKAGTVTVDAGASFLSARVTLS</sequence>
<feature type="compositionally biased region" description="Low complexity" evidence="1">
    <location>
        <begin position="183"/>
        <end position="195"/>
    </location>
</feature>
<reference evidence="3 4" key="1">
    <citation type="submission" date="2019-09" db="EMBL/GenBank/DDBJ databases">
        <title>Actinomadura physcomitrii sp. nov., a novel actinomycete isolated from moss [Physcomitrium sphaericum (Ludw) Fuernr].</title>
        <authorList>
            <person name="Liu C."/>
            <person name="Zhuang X."/>
        </authorList>
    </citation>
    <scope>NUCLEOTIDE SEQUENCE [LARGE SCALE GENOMIC DNA]</scope>
    <source>
        <strain evidence="3 4">CYP1-1B</strain>
    </source>
</reference>
<proteinExistence type="predicted"/>
<dbReference type="AlphaFoldDB" id="A0A6L3VSA5"/>
<feature type="signal peptide" evidence="2">
    <location>
        <begin position="1"/>
        <end position="33"/>
    </location>
</feature>
<dbReference type="OrthoDB" id="9808778at2"/>